<organism evidence="4 5">
    <name type="scientific">Fictibacillus macauensis ZFHKF-1</name>
    <dbReference type="NCBI Taxonomy" id="1196324"/>
    <lineage>
        <taxon>Bacteria</taxon>
        <taxon>Bacillati</taxon>
        <taxon>Bacillota</taxon>
        <taxon>Bacilli</taxon>
        <taxon>Bacillales</taxon>
        <taxon>Fictibacillaceae</taxon>
        <taxon>Fictibacillus</taxon>
    </lineage>
</organism>
<proteinExistence type="predicted"/>
<dbReference type="AlphaFoldDB" id="I8ALJ8"/>
<dbReference type="InterPro" id="IPR029063">
    <property type="entry name" value="SAM-dependent_MTases_sf"/>
</dbReference>
<dbReference type="PROSITE" id="PS51682">
    <property type="entry name" value="SAM_OMT_I"/>
    <property type="match status" value="1"/>
</dbReference>
<dbReference type="PATRIC" id="fig|1196324.3.peg.1204"/>
<dbReference type="SUPFAM" id="SSF53335">
    <property type="entry name" value="S-adenosyl-L-methionine-dependent methyltransferases"/>
    <property type="match status" value="1"/>
</dbReference>
<dbReference type="InterPro" id="IPR002935">
    <property type="entry name" value="SAM_O-MeTrfase"/>
</dbReference>
<gene>
    <name evidence="4" type="ORF">A374_05911</name>
</gene>
<dbReference type="GO" id="GO:0032259">
    <property type="term" value="P:methylation"/>
    <property type="evidence" value="ECO:0007669"/>
    <property type="project" value="UniProtKB-KW"/>
</dbReference>
<evidence type="ECO:0000256" key="2">
    <source>
        <dbReference type="ARBA" id="ARBA00022679"/>
    </source>
</evidence>
<dbReference type="InterPro" id="IPR050362">
    <property type="entry name" value="Cation-dep_OMT"/>
</dbReference>
<evidence type="ECO:0000313" key="5">
    <source>
        <dbReference type="Proteomes" id="UP000004080"/>
    </source>
</evidence>
<dbReference type="RefSeq" id="WP_007201279.1">
    <property type="nucleotide sequence ID" value="NZ_AKKV01000021.1"/>
</dbReference>
<evidence type="ECO:0000256" key="1">
    <source>
        <dbReference type="ARBA" id="ARBA00022603"/>
    </source>
</evidence>
<dbReference type="Proteomes" id="UP000004080">
    <property type="component" value="Unassembled WGS sequence"/>
</dbReference>
<evidence type="ECO:0000313" key="4">
    <source>
        <dbReference type="EMBL" id="EIT86474.1"/>
    </source>
</evidence>
<keyword evidence="1 4" id="KW-0489">Methyltransferase</keyword>
<dbReference type="GO" id="GO:0008757">
    <property type="term" value="F:S-adenosylmethionine-dependent methyltransferase activity"/>
    <property type="evidence" value="ECO:0007669"/>
    <property type="project" value="TreeGrafter"/>
</dbReference>
<dbReference type="Gene3D" id="3.40.50.150">
    <property type="entry name" value="Vaccinia Virus protein VP39"/>
    <property type="match status" value="1"/>
</dbReference>
<reference evidence="4 5" key="1">
    <citation type="journal article" date="2012" name="J. Bacteriol.">
        <title>Genome of Bacillus macauensis ZFHKF-1, a Long-Chain-Forming Bacterium.</title>
        <authorList>
            <person name="Cai L."/>
            <person name="Zhang T."/>
        </authorList>
    </citation>
    <scope>NUCLEOTIDE SEQUENCE [LARGE SCALE GENOMIC DNA]</scope>
    <source>
        <strain evidence="4 5">ZFHKF-1</strain>
    </source>
</reference>
<keyword evidence="2 4" id="KW-0808">Transferase</keyword>
<keyword evidence="3" id="KW-0949">S-adenosyl-L-methionine</keyword>
<accession>I8ALJ8</accession>
<dbReference type="GO" id="GO:0008171">
    <property type="term" value="F:O-methyltransferase activity"/>
    <property type="evidence" value="ECO:0007669"/>
    <property type="project" value="InterPro"/>
</dbReference>
<dbReference type="STRING" id="1196324.A374_05911"/>
<sequence length="223" mass="24560">MKNVWKDVDAYLTQSLHMVEEAMDEVLEANREAGLPPIDVSASQGKFLYLLAKIKGAKRILEIGTLGGYSTIWMARALPQDGKLITLEYEQKHADVALRNLQRTNVASLVEIKVGPALKLLPLLAAKEEQSFDLIFIDADKGNNPHYLQWALTLSQPGSIIVIDNVVREGHVIDEESKDQSVIGSRALLQQLQSEGRLEATALQTVGIKGYDGFILGVVRDKG</sequence>
<dbReference type="EMBL" id="AKKV01000021">
    <property type="protein sequence ID" value="EIT86474.1"/>
    <property type="molecule type" value="Genomic_DNA"/>
</dbReference>
<name>I8ALJ8_9BACL</name>
<dbReference type="Pfam" id="PF01596">
    <property type="entry name" value="Methyltransf_3"/>
    <property type="match status" value="1"/>
</dbReference>
<keyword evidence="5" id="KW-1185">Reference proteome</keyword>
<dbReference type="eggNOG" id="COG4122">
    <property type="taxonomic scope" value="Bacteria"/>
</dbReference>
<comment type="caution">
    <text evidence="4">The sequence shown here is derived from an EMBL/GenBank/DDBJ whole genome shotgun (WGS) entry which is preliminary data.</text>
</comment>
<dbReference type="PANTHER" id="PTHR10509">
    <property type="entry name" value="O-METHYLTRANSFERASE-RELATED"/>
    <property type="match status" value="1"/>
</dbReference>
<protein>
    <submittedName>
        <fullName evidence="4">O-methyltransferase</fullName>
    </submittedName>
</protein>
<evidence type="ECO:0000256" key="3">
    <source>
        <dbReference type="ARBA" id="ARBA00022691"/>
    </source>
</evidence>
<dbReference type="PANTHER" id="PTHR10509:SF14">
    <property type="entry name" value="CAFFEOYL-COA O-METHYLTRANSFERASE 3-RELATED"/>
    <property type="match status" value="1"/>
</dbReference>